<dbReference type="InterPro" id="IPR006860">
    <property type="entry name" value="FecR"/>
</dbReference>
<evidence type="ECO:0000313" key="3">
    <source>
        <dbReference type="EMBL" id="TCK08319.1"/>
    </source>
</evidence>
<sequence>MISPAKKLCLSLVLAATPVLSFAEPVATIKTLSGDVTLIRDGESLSAALGQRVHEADRIITSANGSIGLLFDDDTRVAAGPDSTLSLADFSFDDISHDGNLDVEVDNGTLSMIAGKLVENRPGAVKVRTPAAILAVRGTEFSVKVSNSLDKDVAE</sequence>
<feature type="domain" description="FecR protein" evidence="2">
    <location>
        <begin position="57"/>
        <end position="146"/>
    </location>
</feature>
<reference evidence="3 4" key="1">
    <citation type="submission" date="2019-03" db="EMBL/GenBank/DDBJ databases">
        <title>Genomic Encyclopedia of Archaeal and Bacterial Type Strains, Phase II (KMG-II): from individual species to whole genera.</title>
        <authorList>
            <person name="Goeker M."/>
        </authorList>
    </citation>
    <scope>NUCLEOTIDE SEQUENCE [LARGE SCALE GENOMIC DNA]</scope>
    <source>
        <strain evidence="3 4">DSM 27697</strain>
    </source>
</reference>
<dbReference type="RefSeq" id="WP_165900212.1">
    <property type="nucleotide sequence ID" value="NZ_SMFU01000007.1"/>
</dbReference>
<dbReference type="Proteomes" id="UP000294546">
    <property type="component" value="Unassembled WGS sequence"/>
</dbReference>
<protein>
    <submittedName>
        <fullName evidence="3">FecR family protein</fullName>
    </submittedName>
</protein>
<keyword evidence="4" id="KW-1185">Reference proteome</keyword>
<dbReference type="Pfam" id="PF04773">
    <property type="entry name" value="FecR"/>
    <property type="match status" value="1"/>
</dbReference>
<dbReference type="Gene3D" id="2.60.120.1440">
    <property type="match status" value="1"/>
</dbReference>
<feature type="chain" id="PRO_5020701492" evidence="1">
    <location>
        <begin position="24"/>
        <end position="155"/>
    </location>
</feature>
<dbReference type="EMBL" id="SMFU01000007">
    <property type="protein sequence ID" value="TCK08319.1"/>
    <property type="molecule type" value="Genomic_DNA"/>
</dbReference>
<comment type="caution">
    <text evidence="3">The sequence shown here is derived from an EMBL/GenBank/DDBJ whole genome shotgun (WGS) entry which is preliminary data.</text>
</comment>
<gene>
    <name evidence="3" type="ORF">CLV83_0394</name>
</gene>
<organism evidence="3 4">
    <name type="scientific">Marinobacterium mangrovicola</name>
    <dbReference type="NCBI Taxonomy" id="1476959"/>
    <lineage>
        <taxon>Bacteria</taxon>
        <taxon>Pseudomonadati</taxon>
        <taxon>Pseudomonadota</taxon>
        <taxon>Gammaproteobacteria</taxon>
        <taxon>Oceanospirillales</taxon>
        <taxon>Oceanospirillaceae</taxon>
        <taxon>Marinobacterium</taxon>
    </lineage>
</organism>
<proteinExistence type="predicted"/>
<evidence type="ECO:0000313" key="4">
    <source>
        <dbReference type="Proteomes" id="UP000294546"/>
    </source>
</evidence>
<name>A0A4R1GQG1_9GAMM</name>
<dbReference type="PANTHER" id="PTHR38731">
    <property type="entry name" value="LIPL45-RELATED LIPOPROTEIN-RELATED"/>
    <property type="match status" value="1"/>
</dbReference>
<keyword evidence="1" id="KW-0732">Signal</keyword>
<feature type="signal peptide" evidence="1">
    <location>
        <begin position="1"/>
        <end position="23"/>
    </location>
</feature>
<evidence type="ECO:0000256" key="1">
    <source>
        <dbReference type="SAM" id="SignalP"/>
    </source>
</evidence>
<evidence type="ECO:0000259" key="2">
    <source>
        <dbReference type="Pfam" id="PF04773"/>
    </source>
</evidence>
<dbReference type="PANTHER" id="PTHR38731:SF1">
    <property type="entry name" value="FECR PROTEIN DOMAIN-CONTAINING PROTEIN"/>
    <property type="match status" value="1"/>
</dbReference>
<accession>A0A4R1GQG1</accession>
<dbReference type="AlphaFoldDB" id="A0A4R1GQG1"/>